<reference evidence="1 2" key="1">
    <citation type="journal article" date="2008" name="J. Bacteriol.">
        <title>Genome sequence of a nephritogenic and highly transformable M49 strain of Streptococcus pyogenes.</title>
        <authorList>
            <person name="McShan W.M."/>
            <person name="Ferretti J.J."/>
            <person name="Karasawa T."/>
            <person name="Suvorov A.N."/>
            <person name="Lin S."/>
            <person name="Qin B."/>
            <person name="Jia H."/>
            <person name="Kenton S."/>
            <person name="Najar F."/>
            <person name="Wu H."/>
            <person name="Scott J."/>
            <person name="Roe B.A."/>
            <person name="Savic D.J."/>
        </authorList>
    </citation>
    <scope>NUCLEOTIDE SEQUENCE [LARGE SCALE GENOMIC DNA]</scope>
    <source>
        <strain evidence="1 2">NZ131</strain>
    </source>
</reference>
<evidence type="ECO:0000313" key="1">
    <source>
        <dbReference type="EMBL" id="ACI61784.1"/>
    </source>
</evidence>
<protein>
    <submittedName>
        <fullName evidence="1">Uncharacterized protein</fullName>
    </submittedName>
</protein>
<dbReference type="KEGG" id="soz:Spy49_1520c"/>
<dbReference type="EMBL" id="CP000829">
    <property type="protein sequence ID" value="ACI61784.1"/>
    <property type="molecule type" value="Genomic_DNA"/>
</dbReference>
<evidence type="ECO:0000313" key="2">
    <source>
        <dbReference type="Proteomes" id="UP000001039"/>
    </source>
</evidence>
<name>A0A0H3C1E3_STRPZ</name>
<gene>
    <name evidence="1" type="ordered locus">Spy49_1520c</name>
</gene>
<sequence length="60" mass="7082">MLTQLLSVFEYFPVQVYALLAFFLTRADDSFSFAQNLFEIVFGDYLIHACEQVEPFQHRD</sequence>
<proteinExistence type="predicted"/>
<organism evidence="1 2">
    <name type="scientific">Streptococcus pyogenes serotype M49 (strain NZ131)</name>
    <dbReference type="NCBI Taxonomy" id="471876"/>
    <lineage>
        <taxon>Bacteria</taxon>
        <taxon>Bacillati</taxon>
        <taxon>Bacillota</taxon>
        <taxon>Bacilli</taxon>
        <taxon>Lactobacillales</taxon>
        <taxon>Streptococcaceae</taxon>
        <taxon>Streptococcus</taxon>
    </lineage>
</organism>
<dbReference type="AlphaFoldDB" id="A0A0H3C1E3"/>
<dbReference type="HOGENOM" id="CLU_2939956_0_0_9"/>
<dbReference type="Proteomes" id="UP000001039">
    <property type="component" value="Chromosome"/>
</dbReference>
<accession>A0A0H3C1E3</accession>